<protein>
    <recommendedName>
        <fullName evidence="1">DUF5060 domain-containing protein</fullName>
    </recommendedName>
</protein>
<sequence>MSPATATPKLSGERQVWRTVTLDFKGPRSAETATPNPFTDYRLDVEFSNGSRRYRVPGYFAACGKAALTSCESGDVWRVHFTPDVSGDWRYKIVFRRGANIILGGAGDSIGTLDGESGTIAIAPTVPGSVDPRDRGRLLYTGQRYLRYSATGEVFFKAGTDAPENALAYGDFDATPNRQNMRKRWAPHANDGAGVDIVKYGWNGKGRNLLGAVAYLADQGMNAFSFLTFSLGGDDQNVFPHRMKVSIAEYNELGPRQQWDEGVEHLRFDVSKLDQWGRVFSYANDRGMFLHFKLQELENDDFMDGGDTGIERVAYLRQMIARYGHFLALNWNAGEENTQTAPQEIAAMAKIAELDPYQHLRVSHSYPGRKVRYFPLLGERSAVTGISMQGQFADFSDVRPEIAEWALRSSAAGRPWVIASDEQGGGDAGIPIDADYPIGKLTGPRKFDDDRRAVRGQVLWATLTGGGYGVEYYYGYASGCSDLLCEDHRTRATKWHDAKIALDFFRKHVGNDVLAMEPLNTQSGTRQPFWFGEPGEKMIVYAHDGKSIRERAMVDNATYRISWFDPTTGGMVKSIEKATEARSEHQTNRDLLVTGPAPGDGGKDWVLLIERVKER</sequence>
<dbReference type="Gene3D" id="2.60.40.10">
    <property type="entry name" value="Immunoglobulins"/>
    <property type="match status" value="1"/>
</dbReference>
<dbReference type="InterPro" id="IPR013783">
    <property type="entry name" value="Ig-like_fold"/>
</dbReference>
<dbReference type="AlphaFoldDB" id="A0A1E3LYS0"/>
<reference evidence="2 3" key="1">
    <citation type="submission" date="2016-08" db="EMBL/GenBank/DDBJ databases">
        <title>Draft genome of the agarase producing Sphingomonas sp. MCT13.</title>
        <authorList>
            <person name="D'Andrea M.M."/>
            <person name="Rossolini G.M."/>
            <person name="Thaller M.C."/>
        </authorList>
    </citation>
    <scope>NUCLEOTIDE SEQUENCE [LARGE SCALE GENOMIC DNA]</scope>
    <source>
        <strain evidence="2 3">MCT13</strain>
    </source>
</reference>
<feature type="domain" description="DUF5060" evidence="1">
    <location>
        <begin position="15"/>
        <end position="95"/>
    </location>
</feature>
<keyword evidence="3" id="KW-1185">Reference proteome</keyword>
<dbReference type="Proteomes" id="UP000094487">
    <property type="component" value="Unassembled WGS sequence"/>
</dbReference>
<dbReference type="Pfam" id="PF16586">
    <property type="entry name" value="DUF5060"/>
    <property type="match status" value="1"/>
</dbReference>
<evidence type="ECO:0000313" key="3">
    <source>
        <dbReference type="Proteomes" id="UP000094487"/>
    </source>
</evidence>
<dbReference type="Gene3D" id="3.20.20.80">
    <property type="entry name" value="Glycosidases"/>
    <property type="match status" value="1"/>
</dbReference>
<name>A0A1E3LYS0_9SPHN</name>
<evidence type="ECO:0000259" key="1">
    <source>
        <dbReference type="Pfam" id="PF16586"/>
    </source>
</evidence>
<proteinExistence type="predicted"/>
<evidence type="ECO:0000313" key="2">
    <source>
        <dbReference type="EMBL" id="ODP38946.1"/>
    </source>
</evidence>
<dbReference type="InterPro" id="IPR032260">
    <property type="entry name" value="DUF5060"/>
</dbReference>
<dbReference type="STRING" id="1888892.BFL28_12895"/>
<accession>A0A1E3LYS0</accession>
<dbReference type="EMBL" id="MDDS01000010">
    <property type="protein sequence ID" value="ODP38946.1"/>
    <property type="molecule type" value="Genomic_DNA"/>
</dbReference>
<comment type="caution">
    <text evidence="2">The sequence shown here is derived from an EMBL/GenBank/DDBJ whole genome shotgun (WGS) entry which is preliminary data.</text>
</comment>
<organism evidence="2 3">
    <name type="scientific">Sphingomonas turrisvirgatae</name>
    <dbReference type="NCBI Taxonomy" id="1888892"/>
    <lineage>
        <taxon>Bacteria</taxon>
        <taxon>Pseudomonadati</taxon>
        <taxon>Pseudomonadota</taxon>
        <taxon>Alphaproteobacteria</taxon>
        <taxon>Sphingomonadales</taxon>
        <taxon>Sphingomonadaceae</taxon>
        <taxon>Sphingomonas</taxon>
    </lineage>
</organism>
<gene>
    <name evidence="2" type="ORF">BFL28_12895</name>
</gene>